<keyword evidence="8" id="KW-1185">Reference proteome</keyword>
<feature type="region of interest" description="Disordered" evidence="5">
    <location>
        <begin position="1"/>
        <end position="32"/>
    </location>
</feature>
<dbReference type="Pfam" id="PF01339">
    <property type="entry name" value="CheB_methylest"/>
    <property type="match status" value="1"/>
</dbReference>
<protein>
    <recommendedName>
        <fullName evidence="2">protein-glutamate methylesterase</fullName>
        <ecNumber evidence="2">3.1.1.61</ecNumber>
    </recommendedName>
</protein>
<dbReference type="GO" id="GO:0005737">
    <property type="term" value="C:cytoplasm"/>
    <property type="evidence" value="ECO:0007669"/>
    <property type="project" value="InterPro"/>
</dbReference>
<feature type="domain" description="CheB-type methylesterase" evidence="6">
    <location>
        <begin position="32"/>
        <end position="225"/>
    </location>
</feature>
<accession>A0A6M0P593</accession>
<comment type="catalytic activity">
    <reaction evidence="3">
        <text>[protein]-L-glutamate 5-O-methyl ester + H2O = L-glutamyl-[protein] + methanol + H(+)</text>
        <dbReference type="Rhea" id="RHEA:23236"/>
        <dbReference type="Rhea" id="RHEA-COMP:10208"/>
        <dbReference type="Rhea" id="RHEA-COMP:10311"/>
        <dbReference type="ChEBI" id="CHEBI:15377"/>
        <dbReference type="ChEBI" id="CHEBI:15378"/>
        <dbReference type="ChEBI" id="CHEBI:17790"/>
        <dbReference type="ChEBI" id="CHEBI:29973"/>
        <dbReference type="ChEBI" id="CHEBI:82795"/>
        <dbReference type="EC" id="3.1.1.61"/>
    </reaction>
</comment>
<name>A0A6M0P593_9BACI</name>
<dbReference type="GO" id="GO:0000156">
    <property type="term" value="F:phosphorelay response regulator activity"/>
    <property type="evidence" value="ECO:0007669"/>
    <property type="project" value="InterPro"/>
</dbReference>
<proteinExistence type="predicted"/>
<evidence type="ECO:0000256" key="3">
    <source>
        <dbReference type="ARBA" id="ARBA00048267"/>
    </source>
</evidence>
<dbReference type="GO" id="GO:0006935">
    <property type="term" value="P:chemotaxis"/>
    <property type="evidence" value="ECO:0007669"/>
    <property type="project" value="UniProtKB-UniRule"/>
</dbReference>
<feature type="active site" evidence="4">
    <location>
        <position position="167"/>
    </location>
</feature>
<evidence type="ECO:0000313" key="7">
    <source>
        <dbReference type="EMBL" id="NEY19633.1"/>
    </source>
</evidence>
<organism evidence="7 8">
    <name type="scientific">Heyndrickxia ginsengihumi</name>
    <dbReference type="NCBI Taxonomy" id="363870"/>
    <lineage>
        <taxon>Bacteria</taxon>
        <taxon>Bacillati</taxon>
        <taxon>Bacillota</taxon>
        <taxon>Bacilli</taxon>
        <taxon>Bacillales</taxon>
        <taxon>Bacillaceae</taxon>
        <taxon>Heyndrickxia</taxon>
    </lineage>
</organism>
<reference evidence="7 8" key="1">
    <citation type="submission" date="2020-03" db="EMBL/GenBank/DDBJ databases">
        <title>Bacillus aquiflavi sp. nov., isolated from yellow water of strong flavor Chinese baijiu in Yibin region of China.</title>
        <authorList>
            <person name="Xie J."/>
        </authorList>
    </citation>
    <scope>NUCLEOTIDE SEQUENCE [LARGE SCALE GENOMIC DNA]</scope>
    <source>
        <strain evidence="7 8">Gsoil 114</strain>
    </source>
</reference>
<keyword evidence="4" id="KW-0145">Chemotaxis</keyword>
<dbReference type="EC" id="3.1.1.61" evidence="2"/>
<dbReference type="InterPro" id="IPR035909">
    <property type="entry name" value="CheB_C"/>
</dbReference>
<evidence type="ECO:0000256" key="1">
    <source>
        <dbReference type="ARBA" id="ARBA00022801"/>
    </source>
</evidence>
<comment type="caution">
    <text evidence="7">The sequence shown here is derived from an EMBL/GenBank/DDBJ whole genome shotgun (WGS) entry which is preliminary data.</text>
</comment>
<dbReference type="RefSeq" id="WP_025727882.1">
    <property type="nucleotide sequence ID" value="NZ_JAAIWK010000007.1"/>
</dbReference>
<evidence type="ECO:0000259" key="6">
    <source>
        <dbReference type="PROSITE" id="PS50122"/>
    </source>
</evidence>
<keyword evidence="1 4" id="KW-0378">Hydrolase</keyword>
<evidence type="ECO:0000256" key="5">
    <source>
        <dbReference type="SAM" id="MobiDB-lite"/>
    </source>
</evidence>
<dbReference type="PROSITE" id="PS50122">
    <property type="entry name" value="CHEB"/>
    <property type="match status" value="1"/>
</dbReference>
<gene>
    <name evidence="7" type="ORF">G4D61_06570</name>
</gene>
<feature type="active site" evidence="4">
    <location>
        <position position="44"/>
    </location>
</feature>
<dbReference type="PANTHER" id="PTHR42872">
    <property type="entry name" value="PROTEIN-GLUTAMATE METHYLESTERASE/PROTEIN-GLUTAMINE GLUTAMINASE"/>
    <property type="match status" value="1"/>
</dbReference>
<feature type="active site" evidence="4">
    <location>
        <position position="71"/>
    </location>
</feature>
<dbReference type="GO" id="GO:0008984">
    <property type="term" value="F:protein-glutamate methylesterase activity"/>
    <property type="evidence" value="ECO:0007669"/>
    <property type="project" value="UniProtKB-EC"/>
</dbReference>
<dbReference type="InterPro" id="IPR000673">
    <property type="entry name" value="Sig_transdc_resp-reg_Me-estase"/>
</dbReference>
<dbReference type="Proteomes" id="UP000476934">
    <property type="component" value="Unassembled WGS sequence"/>
</dbReference>
<dbReference type="EMBL" id="JAAIWK010000007">
    <property type="protein sequence ID" value="NEY19633.1"/>
    <property type="molecule type" value="Genomic_DNA"/>
</dbReference>
<dbReference type="PANTHER" id="PTHR42872:SF3">
    <property type="entry name" value="PROTEIN-GLUTAMATE METHYLESTERASE_PROTEIN-GLUTAMINE GLUTAMINASE 1"/>
    <property type="match status" value="1"/>
</dbReference>
<dbReference type="AlphaFoldDB" id="A0A6M0P593"/>
<evidence type="ECO:0000313" key="8">
    <source>
        <dbReference type="Proteomes" id="UP000476934"/>
    </source>
</evidence>
<dbReference type="Gene3D" id="3.40.50.180">
    <property type="entry name" value="Methylesterase CheB, C-terminal domain"/>
    <property type="match status" value="1"/>
</dbReference>
<evidence type="ECO:0000256" key="4">
    <source>
        <dbReference type="PROSITE-ProRule" id="PRU00050"/>
    </source>
</evidence>
<evidence type="ECO:0000256" key="2">
    <source>
        <dbReference type="ARBA" id="ARBA00039140"/>
    </source>
</evidence>
<dbReference type="CDD" id="cd16432">
    <property type="entry name" value="CheB_Rec"/>
    <property type="match status" value="1"/>
</dbReference>
<feature type="compositionally biased region" description="Polar residues" evidence="5">
    <location>
        <begin position="1"/>
        <end position="10"/>
    </location>
</feature>
<dbReference type="SUPFAM" id="SSF52738">
    <property type="entry name" value="Methylesterase CheB, C-terminal domain"/>
    <property type="match status" value="1"/>
</dbReference>
<sequence length="225" mass="24782">MNNHDNQLNSIEHKNRKKIITKSSASNDTPRIHKRRKLVCIGTSTGGPRALQTVLTSLPESFPAPILVVQHMPAGFTNSLAKRLNNLSRISVKEAEDLESIESSVAYIAPGNFHMTVSKSGKQLVVSLEQTPPLNGHRPAVDKTLESLSQLRDYDIVVVIMTGMGQDGTKGLLELKRTQNVKVIAESKESCVVYGMPRSAIEANLVDEIKKIDEIGETILKYINE</sequence>